<dbReference type="Proteomes" id="UP001218218">
    <property type="component" value="Unassembled WGS sequence"/>
</dbReference>
<sequence length="314" mass="35232">MFHNIPAFRHFLQSPYCTFAPHVRTVSFSGYHQETNKMLLAEALRRLTQVRALEIFMNLERAYLFLAIAFPNVTKLHLCSYGKLHMLSYGTCPPSTTLPPRELRSVKLMGNVTTPILAWLHATERLLSVDSVQLQHLRGDTIPLVRAALHQSGSALRHLDIGLDLPFVDPDDTYPVQSTLFHPRSSHLAWLDLSPHPELRTLAICDFSQGLSGDFSPGQVLPLVKALAAPKLEQPELDLNPTLYSPTDWAALDALLSSFLCRLLPWHGGLFVLTVLWHTAQDKDVCDGHARHLDLEGLTSTMCRIFEAGLYERA</sequence>
<evidence type="ECO:0000313" key="2">
    <source>
        <dbReference type="Proteomes" id="UP001218218"/>
    </source>
</evidence>
<name>A0AAD7EME1_9AGAR</name>
<gene>
    <name evidence="1" type="ORF">DFH08DRAFT_965527</name>
</gene>
<dbReference type="EMBL" id="JARIHO010000032">
    <property type="protein sequence ID" value="KAJ7334777.1"/>
    <property type="molecule type" value="Genomic_DNA"/>
</dbReference>
<proteinExistence type="predicted"/>
<dbReference type="AlphaFoldDB" id="A0AAD7EME1"/>
<protein>
    <submittedName>
        <fullName evidence="1">Uncharacterized protein</fullName>
    </submittedName>
</protein>
<reference evidence="1" key="1">
    <citation type="submission" date="2023-03" db="EMBL/GenBank/DDBJ databases">
        <title>Massive genome expansion in bonnet fungi (Mycena s.s.) driven by repeated elements and novel gene families across ecological guilds.</title>
        <authorList>
            <consortium name="Lawrence Berkeley National Laboratory"/>
            <person name="Harder C.B."/>
            <person name="Miyauchi S."/>
            <person name="Viragh M."/>
            <person name="Kuo A."/>
            <person name="Thoen E."/>
            <person name="Andreopoulos B."/>
            <person name="Lu D."/>
            <person name="Skrede I."/>
            <person name="Drula E."/>
            <person name="Henrissat B."/>
            <person name="Morin E."/>
            <person name="Kohler A."/>
            <person name="Barry K."/>
            <person name="LaButti K."/>
            <person name="Morin E."/>
            <person name="Salamov A."/>
            <person name="Lipzen A."/>
            <person name="Mereny Z."/>
            <person name="Hegedus B."/>
            <person name="Baldrian P."/>
            <person name="Stursova M."/>
            <person name="Weitz H."/>
            <person name="Taylor A."/>
            <person name="Grigoriev I.V."/>
            <person name="Nagy L.G."/>
            <person name="Martin F."/>
            <person name="Kauserud H."/>
        </authorList>
    </citation>
    <scope>NUCLEOTIDE SEQUENCE</scope>
    <source>
        <strain evidence="1">CBHHK002</strain>
    </source>
</reference>
<evidence type="ECO:0000313" key="1">
    <source>
        <dbReference type="EMBL" id="KAJ7334777.1"/>
    </source>
</evidence>
<accession>A0AAD7EME1</accession>
<keyword evidence="2" id="KW-1185">Reference proteome</keyword>
<comment type="caution">
    <text evidence="1">The sequence shown here is derived from an EMBL/GenBank/DDBJ whole genome shotgun (WGS) entry which is preliminary data.</text>
</comment>
<organism evidence="1 2">
    <name type="scientific">Mycena albidolilacea</name>
    <dbReference type="NCBI Taxonomy" id="1033008"/>
    <lineage>
        <taxon>Eukaryota</taxon>
        <taxon>Fungi</taxon>
        <taxon>Dikarya</taxon>
        <taxon>Basidiomycota</taxon>
        <taxon>Agaricomycotina</taxon>
        <taxon>Agaricomycetes</taxon>
        <taxon>Agaricomycetidae</taxon>
        <taxon>Agaricales</taxon>
        <taxon>Marasmiineae</taxon>
        <taxon>Mycenaceae</taxon>
        <taxon>Mycena</taxon>
    </lineage>
</organism>